<keyword evidence="1" id="KW-0472">Membrane</keyword>
<accession>G5H7M4</accession>
<protein>
    <submittedName>
        <fullName evidence="2">Uncharacterized protein</fullName>
    </submittedName>
</protein>
<feature type="transmembrane region" description="Helical" evidence="1">
    <location>
        <begin position="12"/>
        <end position="31"/>
    </location>
</feature>
<dbReference type="STRING" id="742725.HMPREF9450_00677"/>
<keyword evidence="1" id="KW-0812">Transmembrane</keyword>
<organism evidence="2 3">
    <name type="scientific">Alistipes indistinctus YIT 12060</name>
    <dbReference type="NCBI Taxonomy" id="742725"/>
    <lineage>
        <taxon>Bacteria</taxon>
        <taxon>Pseudomonadati</taxon>
        <taxon>Bacteroidota</taxon>
        <taxon>Bacteroidia</taxon>
        <taxon>Bacteroidales</taxon>
        <taxon>Rikenellaceae</taxon>
        <taxon>Alistipes</taxon>
    </lineage>
</organism>
<evidence type="ECO:0000313" key="3">
    <source>
        <dbReference type="Proteomes" id="UP000006008"/>
    </source>
</evidence>
<dbReference type="HOGENOM" id="CLU_3148685_0_0_10"/>
<dbReference type="AlphaFoldDB" id="G5H7M4"/>
<name>G5H7M4_9BACT</name>
<reference evidence="2 3" key="1">
    <citation type="submission" date="2011-08" db="EMBL/GenBank/DDBJ databases">
        <title>The Genome Sequence of Alistipes indistinctus YIT 12060.</title>
        <authorList>
            <consortium name="The Broad Institute Genome Sequencing Platform"/>
            <person name="Earl A."/>
            <person name="Ward D."/>
            <person name="Feldgarden M."/>
            <person name="Gevers D."/>
            <person name="Morotomi M."/>
            <person name="Young S.K."/>
            <person name="Zeng Q."/>
            <person name="Gargeya S."/>
            <person name="Fitzgerald M."/>
            <person name="Haas B."/>
            <person name="Abouelleil A."/>
            <person name="Alvarado L."/>
            <person name="Arachchi H.M."/>
            <person name="Berlin A."/>
            <person name="Brown A."/>
            <person name="Chapman S.B."/>
            <person name="Chen Z."/>
            <person name="Dunbar C."/>
            <person name="Freedman E."/>
            <person name="Gearin G."/>
            <person name="Gellesch M."/>
            <person name="Goldberg J."/>
            <person name="Griggs A."/>
            <person name="Gujja S."/>
            <person name="Heiman D."/>
            <person name="Howarth C."/>
            <person name="Larson L."/>
            <person name="Lui A."/>
            <person name="MacDonald P.J.P."/>
            <person name="Montmayeur A."/>
            <person name="Murphy C."/>
            <person name="Neiman D."/>
            <person name="Pearson M."/>
            <person name="Priest M."/>
            <person name="Roberts A."/>
            <person name="Saif S."/>
            <person name="Shea T."/>
            <person name="Shenoy N."/>
            <person name="Sisk P."/>
            <person name="Stolte C."/>
            <person name="Sykes S."/>
            <person name="Wortman J."/>
            <person name="Nusbaum C."/>
            <person name="Birren B."/>
        </authorList>
    </citation>
    <scope>NUCLEOTIDE SEQUENCE [LARGE SCALE GENOMIC DNA]</scope>
    <source>
        <strain evidence="2 3">YIT 12060</strain>
    </source>
</reference>
<evidence type="ECO:0000256" key="1">
    <source>
        <dbReference type="SAM" id="Phobius"/>
    </source>
</evidence>
<keyword evidence="1" id="KW-1133">Transmembrane helix</keyword>
<proteinExistence type="predicted"/>
<dbReference type="EMBL" id="ADLD01000009">
    <property type="protein sequence ID" value="EHB92473.1"/>
    <property type="molecule type" value="Genomic_DNA"/>
</dbReference>
<sequence>MKGGRVTLNLNKVLTFAELVLFTIFIFHQVYGIPKLSQNCGRIMKGRL</sequence>
<keyword evidence="3" id="KW-1185">Reference proteome</keyword>
<dbReference type="Proteomes" id="UP000006008">
    <property type="component" value="Unassembled WGS sequence"/>
</dbReference>
<evidence type="ECO:0000313" key="2">
    <source>
        <dbReference type="EMBL" id="EHB92473.1"/>
    </source>
</evidence>
<gene>
    <name evidence="2" type="ORF">HMPREF9450_00677</name>
</gene>
<comment type="caution">
    <text evidence="2">The sequence shown here is derived from an EMBL/GenBank/DDBJ whole genome shotgun (WGS) entry which is preliminary data.</text>
</comment>